<evidence type="ECO:0000313" key="2">
    <source>
        <dbReference type="Proteomes" id="UP001586593"/>
    </source>
</evidence>
<protein>
    <submittedName>
        <fullName evidence="1">Uncharacterized protein</fullName>
    </submittedName>
</protein>
<organism evidence="1 2">
    <name type="scientific">Phialemonium thermophilum</name>
    <dbReference type="NCBI Taxonomy" id="223376"/>
    <lineage>
        <taxon>Eukaryota</taxon>
        <taxon>Fungi</taxon>
        <taxon>Dikarya</taxon>
        <taxon>Ascomycota</taxon>
        <taxon>Pezizomycotina</taxon>
        <taxon>Sordariomycetes</taxon>
        <taxon>Sordariomycetidae</taxon>
        <taxon>Cephalothecales</taxon>
        <taxon>Cephalothecaceae</taxon>
        <taxon>Phialemonium</taxon>
    </lineage>
</organism>
<name>A0ABR3X8J6_9PEZI</name>
<proteinExistence type="predicted"/>
<reference evidence="1 2" key="1">
    <citation type="journal article" date="2024" name="Commun. Biol.">
        <title>Comparative genomic analysis of thermophilic fungi reveals convergent evolutionary adaptations and gene losses.</title>
        <authorList>
            <person name="Steindorff A.S."/>
            <person name="Aguilar-Pontes M.V."/>
            <person name="Robinson A.J."/>
            <person name="Andreopoulos B."/>
            <person name="LaButti K."/>
            <person name="Kuo A."/>
            <person name="Mondo S."/>
            <person name="Riley R."/>
            <person name="Otillar R."/>
            <person name="Haridas S."/>
            <person name="Lipzen A."/>
            <person name="Grimwood J."/>
            <person name="Schmutz J."/>
            <person name="Clum A."/>
            <person name="Reid I.D."/>
            <person name="Moisan M.C."/>
            <person name="Butler G."/>
            <person name="Nguyen T.T.M."/>
            <person name="Dewar K."/>
            <person name="Conant G."/>
            <person name="Drula E."/>
            <person name="Henrissat B."/>
            <person name="Hansel C."/>
            <person name="Singer S."/>
            <person name="Hutchinson M.I."/>
            <person name="de Vries R.P."/>
            <person name="Natvig D.O."/>
            <person name="Powell A.J."/>
            <person name="Tsang A."/>
            <person name="Grigoriev I.V."/>
        </authorList>
    </citation>
    <scope>NUCLEOTIDE SEQUENCE [LARGE SCALE GENOMIC DNA]</scope>
    <source>
        <strain evidence="1 2">ATCC 24622</strain>
    </source>
</reference>
<dbReference type="Proteomes" id="UP001586593">
    <property type="component" value="Unassembled WGS sequence"/>
</dbReference>
<evidence type="ECO:0000313" key="1">
    <source>
        <dbReference type="EMBL" id="KAL1872281.1"/>
    </source>
</evidence>
<dbReference type="EMBL" id="JAZHXJ010000142">
    <property type="protein sequence ID" value="KAL1872281.1"/>
    <property type="molecule type" value="Genomic_DNA"/>
</dbReference>
<comment type="caution">
    <text evidence="1">The sequence shown here is derived from an EMBL/GenBank/DDBJ whole genome shotgun (WGS) entry which is preliminary data.</text>
</comment>
<sequence>MVCDYDIVIPRPPHSGIGLAPGVADPWREMSSIWIQQAEVQGAAYEQLYSMAALGKPAHERAEHARVLAERLKDIVRQAVALRMRIVAAFPSAARAVNEDILRHDIAGPAAVSFIVLKSDEVSLWSSLALVTRAIPPPPGHPSRFNSECIEAARAAFRSHQECMRLTGSIRVMKSIYLHW</sequence>
<keyword evidence="2" id="KW-1185">Reference proteome</keyword>
<gene>
    <name evidence="1" type="ORF">VTK73DRAFT_1663</name>
</gene>
<accession>A0ABR3X8J6</accession>